<keyword evidence="2" id="KW-0229">DNA integration</keyword>
<dbReference type="InParanoid" id="A0A7X0JU52"/>
<sequence length="56" mass="6223">MHLYVRPSGAKVWRAKYRLAGKEQLATLGGYPAVTLSDARKELLKLKTKLAQGEIP</sequence>
<comment type="caution">
    <text evidence="4">The sequence shown here is derived from an EMBL/GenBank/DDBJ whole genome shotgun (WGS) entry which is preliminary data.</text>
</comment>
<reference evidence="4 5" key="1">
    <citation type="submission" date="2020-08" db="EMBL/GenBank/DDBJ databases">
        <title>Genomic Encyclopedia of Type Strains, Phase IV (KMG-IV): sequencing the most valuable type-strain genomes for metagenomic binning, comparative biology and taxonomic classification.</title>
        <authorList>
            <person name="Goeker M."/>
        </authorList>
    </citation>
    <scope>NUCLEOTIDE SEQUENCE [LARGE SCALE GENOMIC DNA]</scope>
    <source>
        <strain evidence="4 5">DSM 22368</strain>
    </source>
</reference>
<dbReference type="InterPro" id="IPR038488">
    <property type="entry name" value="Integrase_DNA-bd_sf"/>
</dbReference>
<proteinExistence type="inferred from homology"/>
<protein>
    <recommendedName>
        <fullName evidence="3">Integrase DNA-binding domain-containing protein</fullName>
    </recommendedName>
</protein>
<evidence type="ECO:0000256" key="1">
    <source>
        <dbReference type="ARBA" id="ARBA00008857"/>
    </source>
</evidence>
<dbReference type="AlphaFoldDB" id="A0A7X0JU52"/>
<dbReference type="PANTHER" id="PTHR30629:SF2">
    <property type="entry name" value="PROPHAGE INTEGRASE INTS-RELATED"/>
    <property type="match status" value="1"/>
</dbReference>
<evidence type="ECO:0000259" key="3">
    <source>
        <dbReference type="Pfam" id="PF13356"/>
    </source>
</evidence>
<comment type="similarity">
    <text evidence="1">Belongs to the 'phage' integrase family.</text>
</comment>
<accession>A0A7X0JU52</accession>
<dbReference type="EMBL" id="JACHHT010000002">
    <property type="protein sequence ID" value="MBB6521753.1"/>
    <property type="molecule type" value="Genomic_DNA"/>
</dbReference>
<keyword evidence="5" id="KW-1185">Reference proteome</keyword>
<dbReference type="PANTHER" id="PTHR30629">
    <property type="entry name" value="PROPHAGE INTEGRASE"/>
    <property type="match status" value="1"/>
</dbReference>
<organism evidence="4 5">
    <name type="scientific">Pseudoteredinibacter isoporae</name>
    <dbReference type="NCBI Taxonomy" id="570281"/>
    <lineage>
        <taxon>Bacteria</taxon>
        <taxon>Pseudomonadati</taxon>
        <taxon>Pseudomonadota</taxon>
        <taxon>Gammaproteobacteria</taxon>
        <taxon>Cellvibrionales</taxon>
        <taxon>Cellvibrionaceae</taxon>
        <taxon>Pseudoteredinibacter</taxon>
    </lineage>
</organism>
<evidence type="ECO:0000256" key="2">
    <source>
        <dbReference type="ARBA" id="ARBA00022908"/>
    </source>
</evidence>
<dbReference type="InterPro" id="IPR025166">
    <property type="entry name" value="Integrase_DNA_bind_dom"/>
</dbReference>
<dbReference type="Pfam" id="PF13356">
    <property type="entry name" value="Arm-DNA-bind_3"/>
    <property type="match status" value="1"/>
</dbReference>
<evidence type="ECO:0000313" key="4">
    <source>
        <dbReference type="EMBL" id="MBB6521753.1"/>
    </source>
</evidence>
<evidence type="ECO:0000313" key="5">
    <source>
        <dbReference type="Proteomes" id="UP000528457"/>
    </source>
</evidence>
<dbReference type="GO" id="GO:0015074">
    <property type="term" value="P:DNA integration"/>
    <property type="evidence" value="ECO:0007669"/>
    <property type="project" value="UniProtKB-KW"/>
</dbReference>
<dbReference type="Gene3D" id="3.30.160.390">
    <property type="entry name" value="Integrase, DNA-binding domain"/>
    <property type="match status" value="1"/>
</dbReference>
<gene>
    <name evidence="4" type="ORF">HNR48_002038</name>
</gene>
<dbReference type="InterPro" id="IPR050808">
    <property type="entry name" value="Phage_Integrase"/>
</dbReference>
<feature type="domain" description="Integrase DNA-binding" evidence="3">
    <location>
        <begin position="2"/>
        <end position="54"/>
    </location>
</feature>
<dbReference type="Proteomes" id="UP000528457">
    <property type="component" value="Unassembled WGS sequence"/>
</dbReference>
<name>A0A7X0JU52_9GAMM</name>